<dbReference type="EMBL" id="CP001111">
    <property type="protein sequence ID" value="ACF50077.1"/>
    <property type="molecule type" value="Genomic_DNA"/>
</dbReference>
<dbReference type="GO" id="GO:0005525">
    <property type="term" value="F:GTP binding"/>
    <property type="evidence" value="ECO:0007669"/>
    <property type="project" value="UniProtKB-KW"/>
</dbReference>
<name>B4SHN4_STRM5</name>
<evidence type="ECO:0000313" key="8">
    <source>
        <dbReference type="Proteomes" id="UP000001867"/>
    </source>
</evidence>
<evidence type="ECO:0000256" key="1">
    <source>
        <dbReference type="ARBA" id="ARBA00004370"/>
    </source>
</evidence>
<dbReference type="eggNOG" id="COG0699">
    <property type="taxonomic scope" value="Bacteria"/>
</dbReference>
<dbReference type="InterPro" id="IPR027094">
    <property type="entry name" value="Mitofusin_fam"/>
</dbReference>
<dbReference type="PANTHER" id="PTHR10465">
    <property type="entry name" value="TRANSMEMBRANE GTPASE FZO1"/>
    <property type="match status" value="1"/>
</dbReference>
<feature type="domain" description="Dynamin N-terminal" evidence="6">
    <location>
        <begin position="45"/>
        <end position="185"/>
    </location>
</feature>
<gene>
    <name evidence="7" type="ordered locus">Smal_0372</name>
</gene>
<dbReference type="AlphaFoldDB" id="B4SHN4"/>
<dbReference type="InterPro" id="IPR027417">
    <property type="entry name" value="P-loop_NTPase"/>
</dbReference>
<keyword evidence="3" id="KW-0378">Hydrolase</keyword>
<dbReference type="HOGENOM" id="CLU_024245_2_0_6"/>
<evidence type="ECO:0000256" key="3">
    <source>
        <dbReference type="ARBA" id="ARBA00022801"/>
    </source>
</evidence>
<dbReference type="InterPro" id="IPR045063">
    <property type="entry name" value="Dynamin_N"/>
</dbReference>
<dbReference type="STRING" id="391008.Smal_0372"/>
<keyword evidence="5" id="KW-0472">Membrane</keyword>
<dbReference type="PANTHER" id="PTHR10465:SF0">
    <property type="entry name" value="SARCALUMENIN"/>
    <property type="match status" value="1"/>
</dbReference>
<dbReference type="KEGG" id="smt:Smal_0372"/>
<keyword evidence="2" id="KW-0547">Nucleotide-binding</keyword>
<dbReference type="GO" id="GO:0003924">
    <property type="term" value="F:GTPase activity"/>
    <property type="evidence" value="ECO:0007669"/>
    <property type="project" value="InterPro"/>
</dbReference>
<sequence>MFAVKNQCLGLLDRITTLADSAAIELPENHSLAEEMQRAELLVPIIGAFSAGKSSLINTFLGADILPVGITPETELATELRFSRDPHVLAHRADGGSDRLAVEDLLSIKPRASSYTHLELHLDDPRLEALYPQVLVDMPGFGSSLDSHNKAIAHYLPRGAHFIVAVSVPDGTLAESTLRQLETMHTYEAGFSILLSKANLRSAEEVDAVEVAVREQLELRLGVAPAMARDDRKQGNGLASLLPKISASDLWIGRFLPRISSQLAHARAQVKMARKALDQSDADIDRSVRQLNDALDDLNAQRDALVAKLGRSRLSQVVEQCVEEVGQALREASSELQAAAAGGNNPRFAQVVSDISRQRLSRVVKERMEGLSQQAIGDLAKSLSQREVDEVGSVGGPDWTQQMQTRVQETLTQTGQALERWQGNLQKAREDEKLLRPYAGDDENDREKTQRARVAFRSITTVLAVTTSVVAPAIELVVIFLPEILGFVSRKLREEELRKTIDNQVIPSVQREFRTKLPELLQAQVDGLIEQAVHEFKTAIEEKRQLLESVVAEQSSPARAARVKALDAAEAGLTSVANEVVALESAR</sequence>
<dbReference type="SUPFAM" id="SSF52540">
    <property type="entry name" value="P-loop containing nucleoside triphosphate hydrolases"/>
    <property type="match status" value="1"/>
</dbReference>
<evidence type="ECO:0000256" key="2">
    <source>
        <dbReference type="ARBA" id="ARBA00022741"/>
    </source>
</evidence>
<dbReference type="GO" id="GO:0016020">
    <property type="term" value="C:membrane"/>
    <property type="evidence" value="ECO:0007669"/>
    <property type="project" value="UniProtKB-SubCell"/>
</dbReference>
<evidence type="ECO:0000259" key="6">
    <source>
        <dbReference type="Pfam" id="PF00350"/>
    </source>
</evidence>
<dbReference type="Proteomes" id="UP000001867">
    <property type="component" value="Chromosome"/>
</dbReference>
<reference evidence="7 8" key="1">
    <citation type="submission" date="2008-06" db="EMBL/GenBank/DDBJ databases">
        <title>Complete sequence of Stenotrophomonas maltophilia R551-3.</title>
        <authorList>
            <consortium name="US DOE Joint Genome Institute"/>
            <person name="Lucas S."/>
            <person name="Copeland A."/>
            <person name="Lapidus A."/>
            <person name="Glavina del Rio T."/>
            <person name="Dalin E."/>
            <person name="Tice H."/>
            <person name="Pitluck S."/>
            <person name="Chain P."/>
            <person name="Malfatti S."/>
            <person name="Shin M."/>
            <person name="Vergez L."/>
            <person name="Lang D."/>
            <person name="Schmutz J."/>
            <person name="Larimer F."/>
            <person name="Land M."/>
            <person name="Hauser L."/>
            <person name="Kyrpides N."/>
            <person name="Mikhailova N."/>
            <person name="Taghavi S."/>
            <person name="Monchy S."/>
            <person name="Newman L."/>
            <person name="Vangronsveld J."/>
            <person name="van der Lelie D."/>
            <person name="Richardson P."/>
        </authorList>
    </citation>
    <scope>NUCLEOTIDE SEQUENCE [LARGE SCALE GENOMIC DNA]</scope>
    <source>
        <strain evidence="7 8">R551-3</strain>
    </source>
</reference>
<protein>
    <recommendedName>
        <fullName evidence="6">Dynamin N-terminal domain-containing protein</fullName>
    </recommendedName>
</protein>
<dbReference type="Pfam" id="PF00350">
    <property type="entry name" value="Dynamin_N"/>
    <property type="match status" value="1"/>
</dbReference>
<comment type="subcellular location">
    <subcellularLocation>
        <location evidence="1">Membrane</location>
    </subcellularLocation>
</comment>
<dbReference type="Gene3D" id="3.40.50.300">
    <property type="entry name" value="P-loop containing nucleotide triphosphate hydrolases"/>
    <property type="match status" value="1"/>
</dbReference>
<keyword evidence="4" id="KW-0342">GTP-binding</keyword>
<evidence type="ECO:0000313" key="7">
    <source>
        <dbReference type="EMBL" id="ACF50077.1"/>
    </source>
</evidence>
<accession>B4SHN4</accession>
<evidence type="ECO:0000256" key="4">
    <source>
        <dbReference type="ARBA" id="ARBA00023134"/>
    </source>
</evidence>
<evidence type="ECO:0000256" key="5">
    <source>
        <dbReference type="ARBA" id="ARBA00023136"/>
    </source>
</evidence>
<organism evidence="7 8">
    <name type="scientific">Stenotrophomonas maltophilia (strain R551-3)</name>
    <dbReference type="NCBI Taxonomy" id="391008"/>
    <lineage>
        <taxon>Bacteria</taxon>
        <taxon>Pseudomonadati</taxon>
        <taxon>Pseudomonadota</taxon>
        <taxon>Gammaproteobacteria</taxon>
        <taxon>Lysobacterales</taxon>
        <taxon>Lysobacteraceae</taxon>
        <taxon>Stenotrophomonas</taxon>
        <taxon>Stenotrophomonas maltophilia group</taxon>
    </lineage>
</organism>
<proteinExistence type="predicted"/>